<proteinExistence type="predicted"/>
<name>A0A9X2JI01_9BACT</name>
<dbReference type="SUPFAM" id="SSF54523">
    <property type="entry name" value="Pili subunits"/>
    <property type="match status" value="1"/>
</dbReference>
<dbReference type="Pfam" id="PF07963">
    <property type="entry name" value="N_methyl"/>
    <property type="match status" value="1"/>
</dbReference>
<protein>
    <submittedName>
        <fullName evidence="3">DUF1559 domain-containing protein</fullName>
    </submittedName>
</protein>
<dbReference type="InterPro" id="IPR011453">
    <property type="entry name" value="DUF1559"/>
</dbReference>
<evidence type="ECO:0000256" key="1">
    <source>
        <dbReference type="SAM" id="Phobius"/>
    </source>
</evidence>
<dbReference type="EMBL" id="JAMXLR010000024">
    <property type="protein sequence ID" value="MCO6043439.1"/>
    <property type="molecule type" value="Genomic_DNA"/>
</dbReference>
<evidence type="ECO:0000313" key="4">
    <source>
        <dbReference type="Proteomes" id="UP001155241"/>
    </source>
</evidence>
<organism evidence="3 4">
    <name type="scientific">Aeoliella straminimaris</name>
    <dbReference type="NCBI Taxonomy" id="2954799"/>
    <lineage>
        <taxon>Bacteria</taxon>
        <taxon>Pseudomonadati</taxon>
        <taxon>Planctomycetota</taxon>
        <taxon>Planctomycetia</taxon>
        <taxon>Pirellulales</taxon>
        <taxon>Lacipirellulaceae</taxon>
        <taxon>Aeoliella</taxon>
    </lineage>
</organism>
<dbReference type="NCBIfam" id="TIGR04294">
    <property type="entry name" value="pre_pil_HX9DG"/>
    <property type="match status" value="1"/>
</dbReference>
<dbReference type="PANTHER" id="PTHR30093:SF2">
    <property type="entry name" value="TYPE II SECRETION SYSTEM PROTEIN H"/>
    <property type="match status" value="1"/>
</dbReference>
<dbReference type="NCBIfam" id="TIGR02532">
    <property type="entry name" value="IV_pilin_GFxxxE"/>
    <property type="match status" value="1"/>
</dbReference>
<accession>A0A9X2JI01</accession>
<reference evidence="3" key="1">
    <citation type="submission" date="2022-06" db="EMBL/GenBank/DDBJ databases">
        <title>Aeoliella straminimaris, a novel planctomycete from sediments.</title>
        <authorList>
            <person name="Vitorino I.R."/>
            <person name="Lage O.M."/>
        </authorList>
    </citation>
    <scope>NUCLEOTIDE SEQUENCE</scope>
    <source>
        <strain evidence="3">ICT_H6.2</strain>
    </source>
</reference>
<dbReference type="InterPro" id="IPR012902">
    <property type="entry name" value="N_methyl_site"/>
</dbReference>
<gene>
    <name evidence="3" type="ORF">NG895_05925</name>
</gene>
<feature type="transmembrane region" description="Helical" evidence="1">
    <location>
        <begin position="12"/>
        <end position="35"/>
    </location>
</feature>
<dbReference type="Proteomes" id="UP001155241">
    <property type="component" value="Unassembled WGS sequence"/>
</dbReference>
<dbReference type="PANTHER" id="PTHR30093">
    <property type="entry name" value="GENERAL SECRETION PATHWAY PROTEIN G"/>
    <property type="match status" value="1"/>
</dbReference>
<dbReference type="InterPro" id="IPR045584">
    <property type="entry name" value="Pilin-like"/>
</dbReference>
<keyword evidence="1" id="KW-0812">Transmembrane</keyword>
<comment type="caution">
    <text evidence="3">The sequence shown here is derived from an EMBL/GenBank/DDBJ whole genome shotgun (WGS) entry which is preliminary data.</text>
</comment>
<evidence type="ECO:0000259" key="2">
    <source>
        <dbReference type="Pfam" id="PF07596"/>
    </source>
</evidence>
<evidence type="ECO:0000313" key="3">
    <source>
        <dbReference type="EMBL" id="MCO6043439.1"/>
    </source>
</evidence>
<feature type="domain" description="DUF1559" evidence="2">
    <location>
        <begin position="36"/>
        <end position="311"/>
    </location>
</feature>
<keyword evidence="4" id="KW-1185">Reference proteome</keyword>
<dbReference type="Pfam" id="PF07596">
    <property type="entry name" value="SBP_bac_10"/>
    <property type="match status" value="1"/>
</dbReference>
<keyword evidence="1" id="KW-0472">Membrane</keyword>
<dbReference type="Gene3D" id="3.30.700.10">
    <property type="entry name" value="Glycoprotein, Type 4 Pilin"/>
    <property type="match status" value="1"/>
</dbReference>
<dbReference type="AlphaFoldDB" id="A0A9X2JI01"/>
<dbReference type="PROSITE" id="PS00409">
    <property type="entry name" value="PROKAR_NTER_METHYL"/>
    <property type="match status" value="1"/>
</dbReference>
<dbReference type="InterPro" id="IPR027558">
    <property type="entry name" value="Pre_pil_HX9DG_C"/>
</dbReference>
<keyword evidence="1" id="KW-1133">Transmembrane helix</keyword>
<sequence>MSPIDRNRQSGFTLVELLVVIAVIGILIALLLPAVQAARESARRMSCLNNLKQLGLSLQNYHDSNKHFPPSAALPAGGTFDGWSVQARLLPYLEEANLEDLIDWKLSYKSQPAVTQVRVPTYLCPSEVKDQQRPDGDLTHYPLNYGVNLGTWFVFDPTTGKGGDGLVYPNSKTRMANVTDGTSHTMAFAEVKAWNPYFRDGGNPDGRSAPIPSTPAEVMAYGGSFKTNSGHTEWVDARVHQTGVTGTFPPNTVFEHVDNGEVYDVDFTSSREGKTSDKSTYAVVTSRSYHSGGVQVAFTDGSARLVSEGIETTAWRALATREGGEVVSGEY</sequence>
<dbReference type="RefSeq" id="WP_252851546.1">
    <property type="nucleotide sequence ID" value="NZ_JAMXLR010000024.1"/>
</dbReference>